<organism evidence="1 2">
    <name type="scientific">Sphagnum troendelagicum</name>
    <dbReference type="NCBI Taxonomy" id="128251"/>
    <lineage>
        <taxon>Eukaryota</taxon>
        <taxon>Viridiplantae</taxon>
        <taxon>Streptophyta</taxon>
        <taxon>Embryophyta</taxon>
        <taxon>Bryophyta</taxon>
        <taxon>Sphagnophytina</taxon>
        <taxon>Sphagnopsida</taxon>
        <taxon>Sphagnales</taxon>
        <taxon>Sphagnaceae</taxon>
        <taxon>Sphagnum</taxon>
    </lineage>
</organism>
<evidence type="ECO:0000313" key="1">
    <source>
        <dbReference type="EMBL" id="CAK9218719.1"/>
    </source>
</evidence>
<accession>A0ABP0UCC0</accession>
<dbReference type="EMBL" id="OZ019895">
    <property type="protein sequence ID" value="CAK9218719.1"/>
    <property type="molecule type" value="Genomic_DNA"/>
</dbReference>
<dbReference type="Proteomes" id="UP001497512">
    <property type="component" value="Chromosome 3"/>
</dbReference>
<protein>
    <submittedName>
        <fullName evidence="1">Uncharacterized protein</fullName>
    </submittedName>
</protein>
<gene>
    <name evidence="1" type="ORF">CSSPTR1EN2_LOCUS14125</name>
</gene>
<keyword evidence="2" id="KW-1185">Reference proteome</keyword>
<name>A0ABP0UCC0_9BRYO</name>
<reference evidence="1" key="1">
    <citation type="submission" date="2024-02" db="EMBL/GenBank/DDBJ databases">
        <authorList>
            <consortium name="ELIXIR-Norway"/>
            <consortium name="Elixir Norway"/>
        </authorList>
    </citation>
    <scope>NUCLEOTIDE SEQUENCE</scope>
</reference>
<sequence>MGIVDVKRNERIPKCKHWHWTSNWKVIVLFWKQKSSIYFINRNQYLRLRMKRCKKFSKIHKVQSTDRDKELQLIGKKGQSIEEVNDLLWGYEDDITTKMEALSILCEAVKEEEENLHRELICVCMAQILHNSV</sequence>
<proteinExistence type="predicted"/>
<evidence type="ECO:0000313" key="2">
    <source>
        <dbReference type="Proteomes" id="UP001497512"/>
    </source>
</evidence>